<sequence>MNPQQMPAAAASSSAATAPKRTRRPRAIQACNFCRSKKYKCDGAWPCAPCQSKSRMLN</sequence>
<dbReference type="Proteomes" id="UP000799437">
    <property type="component" value="Unassembled WGS sequence"/>
</dbReference>
<dbReference type="GeneID" id="54484363"/>
<keyword evidence="5" id="KW-1185">Reference proteome</keyword>
<dbReference type="OrthoDB" id="39175at2759"/>
<evidence type="ECO:0000256" key="2">
    <source>
        <dbReference type="SAM" id="MobiDB-lite"/>
    </source>
</evidence>
<evidence type="ECO:0000313" key="5">
    <source>
        <dbReference type="Proteomes" id="UP000799437"/>
    </source>
</evidence>
<dbReference type="RefSeq" id="XP_033604567.1">
    <property type="nucleotide sequence ID" value="XM_033743309.1"/>
</dbReference>
<feature type="region of interest" description="Disordered" evidence="2">
    <location>
        <begin position="1"/>
        <end position="24"/>
    </location>
</feature>
<feature type="domain" description="Zn(2)-C6 fungal-type" evidence="3">
    <location>
        <begin position="29"/>
        <end position="54"/>
    </location>
</feature>
<gene>
    <name evidence="4" type="ORF">EJ05DRAFT_473055</name>
</gene>
<evidence type="ECO:0000256" key="1">
    <source>
        <dbReference type="ARBA" id="ARBA00023242"/>
    </source>
</evidence>
<dbReference type="InterPro" id="IPR001138">
    <property type="entry name" value="Zn2Cys6_DnaBD"/>
</dbReference>
<feature type="compositionally biased region" description="Low complexity" evidence="2">
    <location>
        <begin position="7"/>
        <end position="19"/>
    </location>
</feature>
<keyword evidence="1" id="KW-0539">Nucleus</keyword>
<evidence type="ECO:0000313" key="4">
    <source>
        <dbReference type="EMBL" id="KAF2762116.1"/>
    </source>
</evidence>
<dbReference type="InterPro" id="IPR036864">
    <property type="entry name" value="Zn2-C6_fun-type_DNA-bd_sf"/>
</dbReference>
<dbReference type="GO" id="GO:0000981">
    <property type="term" value="F:DNA-binding transcription factor activity, RNA polymerase II-specific"/>
    <property type="evidence" value="ECO:0007669"/>
    <property type="project" value="InterPro"/>
</dbReference>
<dbReference type="SUPFAM" id="SSF57701">
    <property type="entry name" value="Zn2/Cys6 DNA-binding domain"/>
    <property type="match status" value="1"/>
</dbReference>
<dbReference type="Gene3D" id="4.10.240.10">
    <property type="entry name" value="Zn(2)-C6 fungal-type DNA-binding domain"/>
    <property type="match status" value="1"/>
</dbReference>
<reference evidence="4" key="1">
    <citation type="journal article" date="2020" name="Stud. Mycol.">
        <title>101 Dothideomycetes genomes: a test case for predicting lifestyles and emergence of pathogens.</title>
        <authorList>
            <person name="Haridas S."/>
            <person name="Albert R."/>
            <person name="Binder M."/>
            <person name="Bloem J."/>
            <person name="Labutti K."/>
            <person name="Salamov A."/>
            <person name="Andreopoulos B."/>
            <person name="Baker S."/>
            <person name="Barry K."/>
            <person name="Bills G."/>
            <person name="Bluhm B."/>
            <person name="Cannon C."/>
            <person name="Castanera R."/>
            <person name="Culley D."/>
            <person name="Daum C."/>
            <person name="Ezra D."/>
            <person name="Gonzalez J."/>
            <person name="Henrissat B."/>
            <person name="Kuo A."/>
            <person name="Liang C."/>
            <person name="Lipzen A."/>
            <person name="Lutzoni F."/>
            <person name="Magnuson J."/>
            <person name="Mondo S."/>
            <person name="Nolan M."/>
            <person name="Ohm R."/>
            <person name="Pangilinan J."/>
            <person name="Park H.-J."/>
            <person name="Ramirez L."/>
            <person name="Alfaro M."/>
            <person name="Sun H."/>
            <person name="Tritt A."/>
            <person name="Yoshinaga Y."/>
            <person name="Zwiers L.-H."/>
            <person name="Turgeon B."/>
            <person name="Goodwin S."/>
            <person name="Spatafora J."/>
            <person name="Crous P."/>
            <person name="Grigoriev I."/>
        </authorList>
    </citation>
    <scope>NUCLEOTIDE SEQUENCE</scope>
    <source>
        <strain evidence="4">CBS 121739</strain>
    </source>
</reference>
<evidence type="ECO:0000259" key="3">
    <source>
        <dbReference type="Pfam" id="PF00172"/>
    </source>
</evidence>
<name>A0A6A6WJ15_9PEZI</name>
<dbReference type="Pfam" id="PF00172">
    <property type="entry name" value="Zn_clus"/>
    <property type="match status" value="1"/>
</dbReference>
<dbReference type="AlphaFoldDB" id="A0A6A6WJ15"/>
<organism evidence="4 5">
    <name type="scientific">Pseudovirgaria hyperparasitica</name>
    <dbReference type="NCBI Taxonomy" id="470096"/>
    <lineage>
        <taxon>Eukaryota</taxon>
        <taxon>Fungi</taxon>
        <taxon>Dikarya</taxon>
        <taxon>Ascomycota</taxon>
        <taxon>Pezizomycotina</taxon>
        <taxon>Dothideomycetes</taxon>
        <taxon>Dothideomycetes incertae sedis</taxon>
        <taxon>Acrospermales</taxon>
        <taxon>Acrospermaceae</taxon>
        <taxon>Pseudovirgaria</taxon>
    </lineage>
</organism>
<protein>
    <recommendedName>
        <fullName evidence="3">Zn(2)-C6 fungal-type domain-containing protein</fullName>
    </recommendedName>
</protein>
<accession>A0A6A6WJ15</accession>
<dbReference type="EMBL" id="ML996566">
    <property type="protein sequence ID" value="KAF2762116.1"/>
    <property type="molecule type" value="Genomic_DNA"/>
</dbReference>
<dbReference type="GO" id="GO:0008270">
    <property type="term" value="F:zinc ion binding"/>
    <property type="evidence" value="ECO:0007669"/>
    <property type="project" value="InterPro"/>
</dbReference>
<proteinExistence type="predicted"/>